<evidence type="ECO:0000313" key="4">
    <source>
        <dbReference type="EMBL" id="OEH47887.1"/>
    </source>
</evidence>
<feature type="domain" description="LidA long coiled-coil" evidence="3">
    <location>
        <begin position="374"/>
        <end position="470"/>
    </location>
</feature>
<evidence type="ECO:0000259" key="3">
    <source>
        <dbReference type="Pfam" id="PF18641"/>
    </source>
</evidence>
<dbReference type="AlphaFoldDB" id="A0A1E5JTN6"/>
<proteinExistence type="predicted"/>
<dbReference type="PATRIC" id="fig|45071.6.peg.2184"/>
<name>A0A1E5JTN6_9GAMM</name>
<dbReference type="InterPro" id="IPR041463">
    <property type="entry name" value="LidA_long_CC"/>
</dbReference>
<dbReference type="Pfam" id="PF18641">
    <property type="entry name" value="LidA_Long_CC"/>
    <property type="match status" value="2"/>
</dbReference>
<protein>
    <recommendedName>
        <fullName evidence="3">LidA long coiled-coil domain-containing protein</fullName>
    </recommendedName>
</protein>
<accession>A0A1E5JTN6</accession>
<evidence type="ECO:0000256" key="1">
    <source>
        <dbReference type="SAM" id="Coils"/>
    </source>
</evidence>
<gene>
    <name evidence="4" type="ORF">lpari_01075</name>
</gene>
<feature type="coiled-coil region" evidence="1">
    <location>
        <begin position="84"/>
        <end position="238"/>
    </location>
</feature>
<feature type="region of interest" description="Disordered" evidence="2">
    <location>
        <begin position="597"/>
        <end position="644"/>
    </location>
</feature>
<dbReference type="STRING" id="45071.Lpar_2038"/>
<dbReference type="Gene3D" id="3.30.450.390">
    <property type="match status" value="1"/>
</dbReference>
<reference evidence="4 5" key="1">
    <citation type="submission" date="2016-02" db="EMBL/GenBank/DDBJ databases">
        <title>Secondary metabolites in Legionella.</title>
        <authorList>
            <person name="Tobias N.J."/>
            <person name="Bode H.B."/>
        </authorList>
    </citation>
    <scope>NUCLEOTIDE SEQUENCE [LARGE SCALE GENOMIC DNA]</scope>
    <source>
        <strain evidence="4 5">DSM 19216</strain>
    </source>
</reference>
<organism evidence="4 5">
    <name type="scientific">Legionella parisiensis</name>
    <dbReference type="NCBI Taxonomy" id="45071"/>
    <lineage>
        <taxon>Bacteria</taxon>
        <taxon>Pseudomonadati</taxon>
        <taxon>Pseudomonadota</taxon>
        <taxon>Gammaproteobacteria</taxon>
        <taxon>Legionellales</taxon>
        <taxon>Legionellaceae</taxon>
        <taxon>Legionella</taxon>
    </lineage>
</organism>
<dbReference type="Proteomes" id="UP000095229">
    <property type="component" value="Unassembled WGS sequence"/>
</dbReference>
<sequence length="644" mass="72605">MSIAKENLLEHLNSDELAFMNEKLDAAIQSKVSTGELSFSSPKDGADPNPTTIDLSHFGLRNPEDIKIFLLSPAGETVVHEIGAELATERAIEEERQLEIQEEIIMQERRRGFIFQWLLAEEAEAQKAQNELIQMQQDKILKNDQVPLKSSTPEPKLETKEAIKNYTEAIEKLQQDIKTIEQREEKLKTERAMLTEKHSTYKKGLEDFNAPQFEAQSEEQIKQQIEDLQKEADLISDKMMQPGLKDEDIYRLGNELNTVGLKIASLEDILAAKRQNKDPEKIYADINGNIKDSAGNDITKEDAAFVLSKDQKIEKDKDGNYYLLKQGQELKNMAPEEIAQAKWDFQNKKKDLTVKVFADAEGNVKDPEGNAITYDKAAFVLSKGQKIAKDKEGNYYLLKEGQNLETMNDSDKKQAKNDFQHKKNDLKIVKDVVNDVEKEELNLNTARSTLAKAEKIMAQNQLNLMHSARSKAEHSLNPDLSMQPPQSTITPSNNFGLNAISVPTPTQSKGTSPSMPSPQQILTAAAFVQTVNNGQKPVTWGSLFTTVKTIQDPKSRDQMDEFVTDKAKKTLSKDQQAELDKNPETLKEKIKRMLEMAPVPPTTMNDLLKNMPKFGEDSYKNNVTSELSPVEKREEQVSTPSAPR</sequence>
<dbReference type="RefSeq" id="WP_058517850.1">
    <property type="nucleotide sequence ID" value="NZ_CAAAIE010000010.1"/>
</dbReference>
<keyword evidence="1" id="KW-0175">Coiled coil</keyword>
<feature type="domain" description="LidA long coiled-coil" evidence="3">
    <location>
        <begin position="218"/>
        <end position="353"/>
    </location>
</feature>
<dbReference type="Gene3D" id="6.10.140.2010">
    <property type="match status" value="1"/>
</dbReference>
<keyword evidence="5" id="KW-1185">Reference proteome</keyword>
<dbReference type="EMBL" id="LSOG01000036">
    <property type="protein sequence ID" value="OEH47887.1"/>
    <property type="molecule type" value="Genomic_DNA"/>
</dbReference>
<dbReference type="OrthoDB" id="5652472at2"/>
<evidence type="ECO:0000313" key="5">
    <source>
        <dbReference type="Proteomes" id="UP000095229"/>
    </source>
</evidence>
<comment type="caution">
    <text evidence="4">The sequence shown here is derived from an EMBL/GenBank/DDBJ whole genome shotgun (WGS) entry which is preliminary data.</text>
</comment>
<evidence type="ECO:0000256" key="2">
    <source>
        <dbReference type="SAM" id="MobiDB-lite"/>
    </source>
</evidence>